<keyword evidence="3" id="KW-1185">Reference proteome</keyword>
<sequence>MRPAGREFDMPAVRAPNPGLLDEEQVQPPNNPVELFVGKLRQCCVVFDFLDPTSDLRGKEVKESTLIELIDFITTGRTGVLTEETYPEIIRMVLFLGEMEAILMVVEPEQFVVIMEPLFKQIARSVSSSHFQVAERALSYWNSEHLLSLMEENNKVIMPIMFPALYRISKEHWNQTIIAYVYNVLRTFMEMNPRLFDELTSSYKAERQR</sequence>
<organism evidence="2 3">
    <name type="scientific">Cordylochernes scorpioides</name>
    <dbReference type="NCBI Taxonomy" id="51811"/>
    <lineage>
        <taxon>Eukaryota</taxon>
        <taxon>Metazoa</taxon>
        <taxon>Ecdysozoa</taxon>
        <taxon>Arthropoda</taxon>
        <taxon>Chelicerata</taxon>
        <taxon>Arachnida</taxon>
        <taxon>Pseudoscorpiones</taxon>
        <taxon>Cheliferoidea</taxon>
        <taxon>Chernetidae</taxon>
        <taxon>Cordylochernes</taxon>
    </lineage>
</organism>
<protein>
    <submittedName>
        <fullName evidence="2">PPP2R5B</fullName>
    </submittedName>
</protein>
<dbReference type="Pfam" id="PF01603">
    <property type="entry name" value="B56"/>
    <property type="match status" value="1"/>
</dbReference>
<name>A0ABY6LV16_9ARAC</name>
<dbReference type="SUPFAM" id="SSF48371">
    <property type="entry name" value="ARM repeat"/>
    <property type="match status" value="2"/>
</dbReference>
<dbReference type="PANTHER" id="PTHR10257">
    <property type="entry name" value="SERINE/THREONINE PROTEIN PHOSPHATASE 2A PP2A REGULATORY SUBUNIT B"/>
    <property type="match status" value="1"/>
</dbReference>
<accession>A0ABY6LV16</accession>
<dbReference type="Gene3D" id="1.25.10.10">
    <property type="entry name" value="Leucine-rich Repeat Variant"/>
    <property type="match status" value="2"/>
</dbReference>
<gene>
    <name evidence="2" type="ORF">LAZ67_23002009</name>
</gene>
<dbReference type="InterPro" id="IPR002554">
    <property type="entry name" value="PP2A_B56"/>
</dbReference>
<dbReference type="EMBL" id="CP092885">
    <property type="protein sequence ID" value="UYV83668.1"/>
    <property type="molecule type" value="Genomic_DNA"/>
</dbReference>
<evidence type="ECO:0000313" key="3">
    <source>
        <dbReference type="Proteomes" id="UP001235939"/>
    </source>
</evidence>
<reference evidence="2 3" key="1">
    <citation type="submission" date="2022-03" db="EMBL/GenBank/DDBJ databases">
        <title>A chromosomal length assembly of Cordylochernes scorpioides.</title>
        <authorList>
            <person name="Zeh D."/>
            <person name="Zeh J."/>
        </authorList>
    </citation>
    <scope>NUCLEOTIDE SEQUENCE [LARGE SCALE GENOMIC DNA]</scope>
    <source>
        <strain evidence="2">IN4F17</strain>
        <tissue evidence="2">Whole Body</tissue>
    </source>
</reference>
<dbReference type="Proteomes" id="UP001235939">
    <property type="component" value="Chromosome 23"/>
</dbReference>
<evidence type="ECO:0000256" key="1">
    <source>
        <dbReference type="ARBA" id="ARBA00009745"/>
    </source>
</evidence>
<dbReference type="InterPro" id="IPR016024">
    <property type="entry name" value="ARM-type_fold"/>
</dbReference>
<dbReference type="PANTHER" id="PTHR10257:SF5">
    <property type="entry name" value="WIDERBORST, ISOFORM H"/>
    <property type="match status" value="1"/>
</dbReference>
<comment type="similarity">
    <text evidence="1">Belongs to the phosphatase 2A regulatory subunit B56 family.</text>
</comment>
<evidence type="ECO:0000313" key="2">
    <source>
        <dbReference type="EMBL" id="UYV83668.1"/>
    </source>
</evidence>
<dbReference type="InterPro" id="IPR011989">
    <property type="entry name" value="ARM-like"/>
</dbReference>
<proteinExistence type="inferred from homology"/>